<dbReference type="GeneID" id="25796874"/>
<accession>G9N350</accession>
<keyword evidence="5" id="KW-1185">Reference proteome</keyword>
<feature type="domain" description="Nephrocystin 3-like N-terminal" evidence="3">
    <location>
        <begin position="420"/>
        <end position="598"/>
    </location>
</feature>
<evidence type="ECO:0000313" key="4">
    <source>
        <dbReference type="EMBL" id="EHK18734.1"/>
    </source>
</evidence>
<dbReference type="HOGENOM" id="CLU_005462_0_0_1"/>
<keyword evidence="1" id="KW-0677">Repeat</keyword>
<feature type="compositionally biased region" description="Basic and acidic residues" evidence="2">
    <location>
        <begin position="1088"/>
        <end position="1110"/>
    </location>
</feature>
<dbReference type="EMBL" id="ABDF02000085">
    <property type="protein sequence ID" value="EHK18734.1"/>
    <property type="molecule type" value="Genomic_DNA"/>
</dbReference>
<dbReference type="eggNOG" id="KOG2029">
    <property type="taxonomic scope" value="Eukaryota"/>
</dbReference>
<dbReference type="Gene3D" id="3.40.50.300">
    <property type="entry name" value="P-loop containing nucleotide triphosphate hydrolases"/>
    <property type="match status" value="1"/>
</dbReference>
<dbReference type="InterPro" id="IPR027417">
    <property type="entry name" value="P-loop_NTPase"/>
</dbReference>
<dbReference type="Gene3D" id="3.40.50.1820">
    <property type="entry name" value="alpha/beta hydrolase"/>
    <property type="match status" value="1"/>
</dbReference>
<evidence type="ECO:0000256" key="1">
    <source>
        <dbReference type="ARBA" id="ARBA00022737"/>
    </source>
</evidence>
<dbReference type="PANTHER" id="PTHR10039">
    <property type="entry name" value="AMELOGENIN"/>
    <property type="match status" value="1"/>
</dbReference>
<evidence type="ECO:0000256" key="2">
    <source>
        <dbReference type="SAM" id="MobiDB-lite"/>
    </source>
</evidence>
<dbReference type="OrthoDB" id="1658288at2759"/>
<dbReference type="SUPFAM" id="SSF52540">
    <property type="entry name" value="P-loop containing nucleoside triphosphate hydrolases"/>
    <property type="match status" value="1"/>
</dbReference>
<dbReference type="PANTHER" id="PTHR10039:SF5">
    <property type="entry name" value="NACHT DOMAIN-CONTAINING PROTEIN"/>
    <property type="match status" value="1"/>
</dbReference>
<comment type="caution">
    <text evidence="4">The sequence shown here is derived from an EMBL/GenBank/DDBJ whole genome shotgun (WGS) entry which is preliminary data.</text>
</comment>
<sequence>MSAGNDARTYRVRQLPCFLIYPRQVASFLSSILPYLSVEDVKVFSLATSLNPLEIPATKVATVMFDHMPPAFDTNDSQWTIPGQTAGLLRDILVDVHFQDFTPLNDVPPDEHVMDCIAISGLASHPFGSWKQRGSRSNFMWLRDRLPKEMPTVRSIIYGYDTSLIGSESVKGVDDIALALITKLKAIGASSPFAKPLLLLAHSLGGIVLKQAMVMMARTGESSNSMMHSIRGIVFFGVPNHGMKVSHLLPMVEDRPNAHLVHLLSTSSDYLQTLDEHFSGVTTYQNIRILSAYETKRSATTKKNDKGQWRRDGPPDLLVNKSSAIQKNSELYIPIDEDHSNLVKFGVDDQDCQAIITFMHSIGTNVTSHASQKSRAPVHFDPSADEISSKDEEIEELIDSLNIEETGHRLNEIEAQYKSTFEWIFDDEDLGFCSWLKSSEEIYWISGKPGSGKSTLMKLARQDTRTSNFFGQQDPEATHIIVDFFFHDRGSAMQKSLEGLFHRVLYQLMRREKQIVEMILPMFSSRPKKSRPMWSLHFLREALDIILNQTKLPLRILLFLDALDEFDGEPQMIADFINDLVRPRAESATKIKICCSSRPWNTFRDVFGNAAGCKVHEYTQEDIQRYIDGRFETNIRMRNMMRQQERENNDTLESLKHALIIRAEGVFIWVRLVLDEILNACTDGAMPGELMEVLSSFPDDLDKTYQRLIDRVPLKYRFESYVLIETVLRSEHTLGLRDLGLILITALGASPSESAKQLPSNPYSYDFLTATRRRLQSRCGGIIEVLDETTVQFMHQTAKEFFSRPGSSEAILQHDRNLCRENGYTFISKFWLTMMSASSSSFDWLAYILSIFKSGRYISVPHYLLAHPVIYQGQHWAQDVDFDTQIFRLRDSLKVAWFDYIESWKYCLRYAYLSEATTGQSQRRFLDQIQDKAVQGFFLNFRNQPYSVMTFAKETGLQLYMQEVPEPRARQFSSSNTRRTQRNEQGNQYYQLNSSSRHHRRDEEEQVMHPRNIPGYRERQYRWPQQSDEDEDDYYQSPPSLGEQERRRAYYRTNDDFYGQYSSDSRKTGRNPTYVRVDNHFSDGYSFDPREPIRRKIYSEQEDDLGRFDDNYSSNPTESNSQSERAPYWERRRSRRR</sequence>
<dbReference type="Pfam" id="PF24883">
    <property type="entry name" value="NPHP3_N"/>
    <property type="match status" value="1"/>
</dbReference>
<proteinExistence type="predicted"/>
<dbReference type="VEuPathDB" id="FungiDB:TRIVIDRAFT_66772"/>
<feature type="compositionally biased region" description="Polar residues" evidence="2">
    <location>
        <begin position="971"/>
        <end position="995"/>
    </location>
</feature>
<organism evidence="4 5">
    <name type="scientific">Hypocrea virens (strain Gv29-8 / FGSC 10586)</name>
    <name type="common">Gliocladium virens</name>
    <name type="synonym">Trichoderma virens</name>
    <dbReference type="NCBI Taxonomy" id="413071"/>
    <lineage>
        <taxon>Eukaryota</taxon>
        <taxon>Fungi</taxon>
        <taxon>Dikarya</taxon>
        <taxon>Ascomycota</taxon>
        <taxon>Pezizomycotina</taxon>
        <taxon>Sordariomycetes</taxon>
        <taxon>Hypocreomycetidae</taxon>
        <taxon>Hypocreales</taxon>
        <taxon>Hypocreaceae</taxon>
        <taxon>Trichoderma</taxon>
    </lineage>
</organism>
<dbReference type="RefSeq" id="XP_013952934.1">
    <property type="nucleotide sequence ID" value="XM_014097459.1"/>
</dbReference>
<evidence type="ECO:0000259" key="3">
    <source>
        <dbReference type="Pfam" id="PF24883"/>
    </source>
</evidence>
<dbReference type="InParanoid" id="G9N350"/>
<reference evidence="4 5" key="1">
    <citation type="journal article" date="2011" name="Genome Biol.">
        <title>Comparative genome sequence analysis underscores mycoparasitism as the ancestral life style of Trichoderma.</title>
        <authorList>
            <person name="Kubicek C.P."/>
            <person name="Herrera-Estrella A."/>
            <person name="Seidl-Seiboth V."/>
            <person name="Martinez D.A."/>
            <person name="Druzhinina I.S."/>
            <person name="Thon M."/>
            <person name="Zeilinger S."/>
            <person name="Casas-Flores S."/>
            <person name="Horwitz B.A."/>
            <person name="Mukherjee P.K."/>
            <person name="Mukherjee M."/>
            <person name="Kredics L."/>
            <person name="Alcaraz L.D."/>
            <person name="Aerts A."/>
            <person name="Antal Z."/>
            <person name="Atanasova L."/>
            <person name="Cervantes-Badillo M.G."/>
            <person name="Challacombe J."/>
            <person name="Chertkov O."/>
            <person name="McCluskey K."/>
            <person name="Coulpier F."/>
            <person name="Deshpande N."/>
            <person name="von Doehren H."/>
            <person name="Ebbole D.J."/>
            <person name="Esquivel-Naranjo E.U."/>
            <person name="Fekete E."/>
            <person name="Flipphi M."/>
            <person name="Glaser F."/>
            <person name="Gomez-Rodriguez E.Y."/>
            <person name="Gruber S."/>
            <person name="Han C."/>
            <person name="Henrissat B."/>
            <person name="Hermosa R."/>
            <person name="Hernandez-Onate M."/>
            <person name="Karaffa L."/>
            <person name="Kosti I."/>
            <person name="Le Crom S."/>
            <person name="Lindquist E."/>
            <person name="Lucas S."/>
            <person name="Luebeck M."/>
            <person name="Luebeck P.S."/>
            <person name="Margeot A."/>
            <person name="Metz B."/>
            <person name="Misra M."/>
            <person name="Nevalainen H."/>
            <person name="Omann M."/>
            <person name="Packer N."/>
            <person name="Perrone G."/>
            <person name="Uresti-Rivera E.E."/>
            <person name="Salamov A."/>
            <person name="Schmoll M."/>
            <person name="Seiboth B."/>
            <person name="Shapiro H."/>
            <person name="Sukno S."/>
            <person name="Tamayo-Ramos J.A."/>
            <person name="Tisch D."/>
            <person name="Wiest A."/>
            <person name="Wilkinson H.H."/>
            <person name="Zhang M."/>
            <person name="Coutinho P.M."/>
            <person name="Kenerley C.M."/>
            <person name="Monte E."/>
            <person name="Baker S.E."/>
            <person name="Grigoriev I.V."/>
        </authorList>
    </citation>
    <scope>NUCLEOTIDE SEQUENCE [LARGE SCALE GENOMIC DNA]</scope>
    <source>
        <strain evidence="5">Gv29-8 / FGSC 10586</strain>
    </source>
</reference>
<dbReference type="Proteomes" id="UP000007115">
    <property type="component" value="Unassembled WGS sequence"/>
</dbReference>
<dbReference type="InterPro" id="IPR029058">
    <property type="entry name" value="AB_hydrolase_fold"/>
</dbReference>
<feature type="region of interest" description="Disordered" evidence="2">
    <location>
        <begin position="968"/>
        <end position="1137"/>
    </location>
</feature>
<dbReference type="InterPro" id="IPR056884">
    <property type="entry name" value="NPHP3-like_N"/>
</dbReference>
<dbReference type="SUPFAM" id="SSF53474">
    <property type="entry name" value="alpha/beta-Hydrolases"/>
    <property type="match status" value="1"/>
</dbReference>
<protein>
    <recommendedName>
        <fullName evidence="3">Nephrocystin 3-like N-terminal domain-containing protein</fullName>
    </recommendedName>
</protein>
<feature type="compositionally biased region" description="Polar residues" evidence="2">
    <location>
        <begin position="1111"/>
        <end position="1124"/>
    </location>
</feature>
<dbReference type="AlphaFoldDB" id="G9N350"/>
<name>G9N350_HYPVG</name>
<evidence type="ECO:0000313" key="5">
    <source>
        <dbReference type="Proteomes" id="UP000007115"/>
    </source>
</evidence>
<gene>
    <name evidence="4" type="ORF">TRIVIDRAFT_66772</name>
</gene>